<dbReference type="AlphaFoldDB" id="A0A6P8HYC5"/>
<dbReference type="GO" id="GO:0016020">
    <property type="term" value="C:membrane"/>
    <property type="evidence" value="ECO:0007669"/>
    <property type="project" value="TreeGrafter"/>
</dbReference>
<dbReference type="PANTHER" id="PTHR43920">
    <property type="entry name" value="CHLORIDE INTRACELLULAR CHANNEL, ISOFORM A"/>
    <property type="match status" value="1"/>
</dbReference>
<dbReference type="Gene3D" id="1.20.1050.10">
    <property type="match status" value="1"/>
</dbReference>
<dbReference type="PANTHER" id="PTHR43920:SF5">
    <property type="entry name" value="CHLORIDE INTRACELLULAR CHANNEL CLIC"/>
    <property type="match status" value="1"/>
</dbReference>
<dbReference type="GO" id="GO:0005737">
    <property type="term" value="C:cytoplasm"/>
    <property type="evidence" value="ECO:0007669"/>
    <property type="project" value="TreeGrafter"/>
</dbReference>
<proteinExistence type="predicted"/>
<gene>
    <name evidence="2" type="primary">LOC116296503</name>
</gene>
<dbReference type="GO" id="GO:0005254">
    <property type="term" value="F:chloride channel activity"/>
    <property type="evidence" value="ECO:0007669"/>
    <property type="project" value="TreeGrafter"/>
</dbReference>
<dbReference type="SUPFAM" id="SSF52833">
    <property type="entry name" value="Thioredoxin-like"/>
    <property type="match status" value="1"/>
</dbReference>
<organism evidence="1 2">
    <name type="scientific">Actinia tenebrosa</name>
    <name type="common">Australian red waratah sea anemone</name>
    <dbReference type="NCBI Taxonomy" id="6105"/>
    <lineage>
        <taxon>Eukaryota</taxon>
        <taxon>Metazoa</taxon>
        <taxon>Cnidaria</taxon>
        <taxon>Anthozoa</taxon>
        <taxon>Hexacorallia</taxon>
        <taxon>Actiniaria</taxon>
        <taxon>Actiniidae</taxon>
        <taxon>Actinia</taxon>
    </lineage>
</organism>
<dbReference type="InParanoid" id="A0A6P8HYC5"/>
<accession>A0A6P8HYC5</accession>
<reference evidence="2" key="1">
    <citation type="submission" date="2025-08" db="UniProtKB">
        <authorList>
            <consortium name="RefSeq"/>
        </authorList>
    </citation>
    <scope>IDENTIFICATION</scope>
    <source>
        <tissue evidence="2">Tentacle</tissue>
    </source>
</reference>
<dbReference type="KEGG" id="aten:116296503"/>
<evidence type="ECO:0000313" key="1">
    <source>
        <dbReference type="Proteomes" id="UP000515163"/>
    </source>
</evidence>
<dbReference type="FunCoup" id="A0A6P8HYC5">
    <property type="interactions" value="1485"/>
</dbReference>
<dbReference type="RefSeq" id="XP_031560388.1">
    <property type="nucleotide sequence ID" value="XM_031704528.1"/>
</dbReference>
<protein>
    <submittedName>
        <fullName evidence="2">Glutathione S-transferase DHAR1, mitochondrial-like</fullName>
    </submittedName>
</protein>
<name>A0A6P8HYC5_ACTTE</name>
<sequence length="236" mass="26969">MSSVLYLKGSNLPGQGKKRLGECIKSQRVLMIVKLKNLEGVFHIRFIDEKTKQSDVEFRKLDATMTPVLVHQGIEYQDVDEIAYHLEKHFPDPPLETHDVEANALGGQATPMSSLAGWIKNKDPKREDFLRQKFEKSMGDIDHSLGKREGPFICGEELKFPDCILLPKLYHAKVAALYIKNYDFTKPDPRVQTSSETPPVFKNIGNYLKAAMGNPVFSETCPSENEIQEKWRNYKR</sequence>
<dbReference type="GeneID" id="116296503"/>
<dbReference type="InterPro" id="IPR036249">
    <property type="entry name" value="Thioredoxin-like_sf"/>
</dbReference>
<evidence type="ECO:0000313" key="2">
    <source>
        <dbReference type="RefSeq" id="XP_031560388.1"/>
    </source>
</evidence>
<keyword evidence="1" id="KW-1185">Reference proteome</keyword>
<dbReference type="Gene3D" id="3.40.30.10">
    <property type="entry name" value="Glutaredoxin"/>
    <property type="match status" value="1"/>
</dbReference>
<dbReference type="SUPFAM" id="SSF47616">
    <property type="entry name" value="GST C-terminal domain-like"/>
    <property type="match status" value="1"/>
</dbReference>
<dbReference type="Proteomes" id="UP000515163">
    <property type="component" value="Unplaced"/>
</dbReference>
<dbReference type="OrthoDB" id="1935530at2759"/>
<dbReference type="InterPro" id="IPR036282">
    <property type="entry name" value="Glutathione-S-Trfase_C_sf"/>
</dbReference>